<dbReference type="GO" id="GO:0005576">
    <property type="term" value="C:extracellular region"/>
    <property type="evidence" value="ECO:0007669"/>
    <property type="project" value="InterPro"/>
</dbReference>
<keyword evidence="2 14" id="KW-0645">Protease</keyword>
<feature type="disulfide bond" evidence="9">
    <location>
        <begin position="315"/>
        <end position="342"/>
    </location>
</feature>
<dbReference type="GO" id="GO:0004252">
    <property type="term" value="F:serine-type endopeptidase activity"/>
    <property type="evidence" value="ECO:0007669"/>
    <property type="project" value="InterPro"/>
</dbReference>
<dbReference type="CDD" id="cd21112">
    <property type="entry name" value="alphaLP-like"/>
    <property type="match status" value="1"/>
</dbReference>
<comment type="similarity">
    <text evidence="1">Belongs to the peptidase S1 family.</text>
</comment>
<evidence type="ECO:0000259" key="12">
    <source>
        <dbReference type="Pfam" id="PF00089"/>
    </source>
</evidence>
<feature type="chain" id="PRO_5009183325" evidence="11">
    <location>
        <begin position="33"/>
        <end position="446"/>
    </location>
</feature>
<keyword evidence="15" id="KW-1185">Reference proteome</keyword>
<dbReference type="SUPFAM" id="SSF50494">
    <property type="entry name" value="Trypsin-like serine proteases"/>
    <property type="match status" value="1"/>
</dbReference>
<evidence type="ECO:0000259" key="13">
    <source>
        <dbReference type="Pfam" id="PF02983"/>
    </source>
</evidence>
<dbReference type="OrthoDB" id="8781117at2"/>
<dbReference type="PROSITE" id="PS00135">
    <property type="entry name" value="TRYPSIN_SER"/>
    <property type="match status" value="1"/>
</dbReference>
<feature type="disulfide bond" evidence="9">
    <location>
        <begin position="189"/>
        <end position="209"/>
    </location>
</feature>
<dbReference type="Pfam" id="PF00089">
    <property type="entry name" value="Trypsin"/>
    <property type="match status" value="1"/>
</dbReference>
<keyword evidence="5" id="KW-0720">Serine protease</keyword>
<dbReference type="STRING" id="285458.BGM19_03750"/>
<dbReference type="PIRSF" id="PIRSF001134">
    <property type="entry name" value="Streptogrisin"/>
    <property type="match status" value="1"/>
</dbReference>
<dbReference type="RefSeq" id="WP_069774989.1">
    <property type="nucleotide sequence ID" value="NZ_MEHI01000001.1"/>
</dbReference>
<reference evidence="14 15" key="1">
    <citation type="submission" date="2016-08" db="EMBL/GenBank/DDBJ databases">
        <title>Complete genome sequence of Streptomyces agglomeratus strain 6-3-2, a novel anti-MRSA actinomycete isolated from Wuli of Tebit, China.</title>
        <authorList>
            <person name="Chen X."/>
        </authorList>
    </citation>
    <scope>NUCLEOTIDE SEQUENCE [LARGE SCALE GENOMIC DNA]</scope>
    <source>
        <strain evidence="14 15">6-3-2</strain>
    </source>
</reference>
<dbReference type="InterPro" id="IPR009003">
    <property type="entry name" value="Peptidase_S1_PA"/>
</dbReference>
<feature type="active site" description="Charge relay system" evidence="8">
    <location>
        <position position="321"/>
    </location>
</feature>
<protein>
    <submittedName>
        <fullName evidence="14">Protease</fullName>
    </submittedName>
</protein>
<dbReference type="AlphaFoldDB" id="A0A1E5PGB2"/>
<feature type="transmembrane region" description="Helical" evidence="10">
    <location>
        <begin position="407"/>
        <end position="428"/>
    </location>
</feature>
<dbReference type="InterPro" id="IPR001254">
    <property type="entry name" value="Trypsin_dom"/>
</dbReference>
<name>A0A1E5PGB2_9ACTN</name>
<gene>
    <name evidence="14" type="ORF">AS594_33010</name>
</gene>
<keyword evidence="10" id="KW-0812">Transmembrane</keyword>
<keyword evidence="7 9" id="KW-1015">Disulfide bond</keyword>
<evidence type="ECO:0000256" key="9">
    <source>
        <dbReference type="PIRSR" id="PIRSR001134-2"/>
    </source>
</evidence>
<dbReference type="Gene3D" id="2.40.10.10">
    <property type="entry name" value="Trypsin-like serine proteases"/>
    <property type="match status" value="2"/>
</dbReference>
<feature type="active site" description="Charge relay system" evidence="8">
    <location>
        <position position="208"/>
    </location>
</feature>
<keyword evidence="6" id="KW-0865">Zymogen</keyword>
<dbReference type="GO" id="GO:0006508">
    <property type="term" value="P:proteolysis"/>
    <property type="evidence" value="ECO:0007669"/>
    <property type="project" value="UniProtKB-KW"/>
</dbReference>
<keyword evidence="10" id="KW-0472">Membrane</keyword>
<evidence type="ECO:0000256" key="3">
    <source>
        <dbReference type="ARBA" id="ARBA00022729"/>
    </source>
</evidence>
<dbReference type="Proteomes" id="UP000095759">
    <property type="component" value="Unassembled WGS sequence"/>
</dbReference>
<feature type="domain" description="Peptidase S1" evidence="12">
    <location>
        <begin position="178"/>
        <end position="357"/>
    </location>
</feature>
<comment type="caution">
    <text evidence="14">The sequence shown here is derived from an EMBL/GenBank/DDBJ whole genome shotgun (WGS) entry which is preliminary data.</text>
</comment>
<feature type="signal peptide" evidence="11">
    <location>
        <begin position="1"/>
        <end position="32"/>
    </location>
</feature>
<evidence type="ECO:0000313" key="15">
    <source>
        <dbReference type="Proteomes" id="UP000095759"/>
    </source>
</evidence>
<evidence type="ECO:0000256" key="6">
    <source>
        <dbReference type="ARBA" id="ARBA00023145"/>
    </source>
</evidence>
<dbReference type="Pfam" id="PF02983">
    <property type="entry name" value="Pro_Al_protease"/>
    <property type="match status" value="1"/>
</dbReference>
<evidence type="ECO:0000256" key="2">
    <source>
        <dbReference type="ARBA" id="ARBA00022670"/>
    </source>
</evidence>
<keyword evidence="10" id="KW-1133">Transmembrane helix</keyword>
<dbReference type="InterPro" id="IPR033116">
    <property type="entry name" value="TRYPSIN_SER"/>
</dbReference>
<dbReference type="InterPro" id="IPR001316">
    <property type="entry name" value="Pept_S1A_streptogrisin"/>
</dbReference>
<proteinExistence type="inferred from homology"/>
<evidence type="ECO:0000256" key="10">
    <source>
        <dbReference type="SAM" id="Phobius"/>
    </source>
</evidence>
<evidence type="ECO:0000313" key="14">
    <source>
        <dbReference type="EMBL" id="OEJ28583.1"/>
    </source>
</evidence>
<dbReference type="InterPro" id="IPR018114">
    <property type="entry name" value="TRYPSIN_HIS"/>
</dbReference>
<dbReference type="InterPro" id="IPR043504">
    <property type="entry name" value="Peptidase_S1_PA_chymotrypsin"/>
</dbReference>
<evidence type="ECO:0000256" key="5">
    <source>
        <dbReference type="ARBA" id="ARBA00022825"/>
    </source>
</evidence>
<keyword evidence="4" id="KW-0378">Hydrolase</keyword>
<dbReference type="PROSITE" id="PS00134">
    <property type="entry name" value="TRYPSIN_HIS"/>
    <property type="match status" value="1"/>
</dbReference>
<evidence type="ECO:0000256" key="1">
    <source>
        <dbReference type="ARBA" id="ARBA00007664"/>
    </source>
</evidence>
<feature type="domain" description="Peptidase S1A alpha-lytic prodomain" evidence="13">
    <location>
        <begin position="104"/>
        <end position="152"/>
    </location>
</feature>
<evidence type="ECO:0000256" key="4">
    <source>
        <dbReference type="ARBA" id="ARBA00022801"/>
    </source>
</evidence>
<dbReference type="EMBL" id="MEHJ01000001">
    <property type="protein sequence ID" value="OEJ28583.1"/>
    <property type="molecule type" value="Genomic_DNA"/>
</dbReference>
<accession>A0A1E5PGB2</accession>
<evidence type="ECO:0000256" key="7">
    <source>
        <dbReference type="ARBA" id="ARBA00023157"/>
    </source>
</evidence>
<feature type="active site" description="Charge relay system" evidence="8">
    <location>
        <position position="238"/>
    </location>
</feature>
<evidence type="ECO:0000256" key="8">
    <source>
        <dbReference type="PIRSR" id="PIRSR001134-1"/>
    </source>
</evidence>
<organism evidence="14 15">
    <name type="scientific">Streptomyces agglomeratus</name>
    <dbReference type="NCBI Taxonomy" id="285458"/>
    <lineage>
        <taxon>Bacteria</taxon>
        <taxon>Bacillati</taxon>
        <taxon>Actinomycetota</taxon>
        <taxon>Actinomycetes</taxon>
        <taxon>Kitasatosporales</taxon>
        <taxon>Streptomycetaceae</taxon>
        <taxon>Streptomyces</taxon>
    </lineage>
</organism>
<sequence length="446" mass="45096">MRHARRRLQRLAQVAATGGILCGGLMITTATAGEPTAPAGREATGGGATARPDELGASLVARLGTSRTAGTWIGSDGLPVVAVTDAEAAAEVGRAGARAKVVPHSMRQLRSATDALRSAPRVPGTAWVMDYASNKVVVHADSTVSSDDWSRMSGLAEDIGGYVEMQRTKGSFTTRVSGGAPVFAGNGRCSAGFDVTDGRKKYILTAGHCGAVGTTWFQDAQGAGRVGTTTASSFPGSDFSLVEYENGEASSGGSAVAIGGGREVRITGAADPFVGQQVFRSGSTTGVRAGRVTALNATVNFPEGTVTGLIETTVCAEPGDSGGPLFARGVALGVTSGGNGDCTTGGLTYFQPVTTATAALGVRVIGATTAAEDGRGVAAPPPGAGATALPEATGGVRLPAWTGVPRGYVPGLLVAAVSLVGLVATRWIRSAHDRRSYRRQYSQAWG</sequence>
<dbReference type="PRINTS" id="PR00861">
    <property type="entry name" value="ALYTICPTASE"/>
</dbReference>
<keyword evidence="3 11" id="KW-0732">Signal</keyword>
<evidence type="ECO:0000256" key="11">
    <source>
        <dbReference type="SAM" id="SignalP"/>
    </source>
</evidence>
<dbReference type="InterPro" id="IPR004236">
    <property type="entry name" value="Pept_S1_alpha_lytic"/>
</dbReference>